<dbReference type="STRING" id="1920490.GCA_001895925_04035"/>
<evidence type="ECO:0000256" key="3">
    <source>
        <dbReference type="PROSITE-ProRule" id="PRU01091"/>
    </source>
</evidence>
<feature type="domain" description="GGDEF" evidence="6">
    <location>
        <begin position="403"/>
        <end position="529"/>
    </location>
</feature>
<dbReference type="SUPFAM" id="SSF46894">
    <property type="entry name" value="C-terminal effector domain of the bipartite response regulators"/>
    <property type="match status" value="1"/>
</dbReference>
<dbReference type="Gene3D" id="1.20.120.160">
    <property type="entry name" value="HPT domain"/>
    <property type="match status" value="1"/>
</dbReference>
<feature type="domain" description="Response regulatory" evidence="5">
    <location>
        <begin position="2"/>
        <end position="116"/>
    </location>
</feature>
<dbReference type="CDD" id="cd00088">
    <property type="entry name" value="HPT"/>
    <property type="match status" value="1"/>
</dbReference>
<accession>A0A2T1DHL2</accession>
<dbReference type="Pfam" id="PF01627">
    <property type="entry name" value="Hpt"/>
    <property type="match status" value="1"/>
</dbReference>
<keyword evidence="9" id="KW-1185">Reference proteome</keyword>
<dbReference type="InterPro" id="IPR036641">
    <property type="entry name" value="HPT_dom_sf"/>
</dbReference>
<dbReference type="SUPFAM" id="SSF55073">
    <property type="entry name" value="Nucleotide cyclase"/>
    <property type="match status" value="1"/>
</dbReference>
<dbReference type="SMART" id="SM00862">
    <property type="entry name" value="Trans_reg_C"/>
    <property type="match status" value="1"/>
</dbReference>
<organism evidence="8 9">
    <name type="scientific">Phormidesmis priestleyi ULC007</name>
    <dbReference type="NCBI Taxonomy" id="1920490"/>
    <lineage>
        <taxon>Bacteria</taxon>
        <taxon>Bacillati</taxon>
        <taxon>Cyanobacteriota</taxon>
        <taxon>Cyanophyceae</taxon>
        <taxon>Leptolyngbyales</taxon>
        <taxon>Leptolyngbyaceae</taxon>
        <taxon>Phormidesmis</taxon>
    </lineage>
</organism>
<feature type="modified residue" description="4-aspartylphosphate" evidence="2">
    <location>
        <position position="51"/>
    </location>
</feature>
<dbReference type="GO" id="GO:0005829">
    <property type="term" value="C:cytosol"/>
    <property type="evidence" value="ECO:0007669"/>
    <property type="project" value="TreeGrafter"/>
</dbReference>
<dbReference type="InterPro" id="IPR039420">
    <property type="entry name" value="WalR-like"/>
</dbReference>
<keyword evidence="1 3" id="KW-0238">DNA-binding</keyword>
<dbReference type="SMART" id="SM00267">
    <property type="entry name" value="GGDEF"/>
    <property type="match status" value="1"/>
</dbReference>
<dbReference type="PROSITE" id="PS51755">
    <property type="entry name" value="OMPR_PHOB"/>
    <property type="match status" value="1"/>
</dbReference>
<dbReference type="Gene3D" id="3.30.70.270">
    <property type="match status" value="1"/>
</dbReference>
<evidence type="ECO:0000256" key="2">
    <source>
        <dbReference type="PROSITE-ProRule" id="PRU00169"/>
    </source>
</evidence>
<dbReference type="Pfam" id="PF00072">
    <property type="entry name" value="Response_reg"/>
    <property type="match status" value="1"/>
</dbReference>
<evidence type="ECO:0000313" key="8">
    <source>
        <dbReference type="EMBL" id="PSB19972.1"/>
    </source>
</evidence>
<dbReference type="InterPro" id="IPR001867">
    <property type="entry name" value="OmpR/PhoB-type_DNA-bd"/>
</dbReference>
<evidence type="ECO:0000256" key="4">
    <source>
        <dbReference type="SAM" id="MobiDB-lite"/>
    </source>
</evidence>
<dbReference type="PROSITE" id="PS50110">
    <property type="entry name" value="RESPONSE_REGULATORY"/>
    <property type="match status" value="1"/>
</dbReference>
<dbReference type="SUPFAM" id="SSF52172">
    <property type="entry name" value="CheY-like"/>
    <property type="match status" value="1"/>
</dbReference>
<evidence type="ECO:0000313" key="9">
    <source>
        <dbReference type="Proteomes" id="UP000238634"/>
    </source>
</evidence>
<dbReference type="InterPro" id="IPR001789">
    <property type="entry name" value="Sig_transdc_resp-reg_receiver"/>
</dbReference>
<evidence type="ECO:0000259" key="5">
    <source>
        <dbReference type="PROSITE" id="PS50110"/>
    </source>
</evidence>
<keyword evidence="2" id="KW-0597">Phosphoprotein</keyword>
<dbReference type="SMART" id="SM00448">
    <property type="entry name" value="REC"/>
    <property type="match status" value="1"/>
</dbReference>
<dbReference type="OrthoDB" id="442759at2"/>
<evidence type="ECO:0000259" key="7">
    <source>
        <dbReference type="PROSITE" id="PS51755"/>
    </source>
</evidence>
<dbReference type="PANTHER" id="PTHR48111">
    <property type="entry name" value="REGULATOR OF RPOS"/>
    <property type="match status" value="1"/>
</dbReference>
<protein>
    <submittedName>
        <fullName evidence="8">Diguanylate cyclase</fullName>
    </submittedName>
</protein>
<dbReference type="InterPro" id="IPR000160">
    <property type="entry name" value="GGDEF_dom"/>
</dbReference>
<feature type="region of interest" description="Disordered" evidence="4">
    <location>
        <begin position="353"/>
        <end position="373"/>
    </location>
</feature>
<dbReference type="SUPFAM" id="SSF47226">
    <property type="entry name" value="Histidine-containing phosphotransfer domain, HPT domain"/>
    <property type="match status" value="1"/>
</dbReference>
<dbReference type="InterPro" id="IPR016032">
    <property type="entry name" value="Sig_transdc_resp-reg_C-effctor"/>
</dbReference>
<dbReference type="Gene3D" id="1.10.10.10">
    <property type="entry name" value="Winged helix-like DNA-binding domain superfamily/Winged helix DNA-binding domain"/>
    <property type="match status" value="1"/>
</dbReference>
<dbReference type="RefSeq" id="WP_073071186.1">
    <property type="nucleotide sequence ID" value="NZ_MPPI01000010.1"/>
</dbReference>
<feature type="domain" description="OmpR/PhoB-type" evidence="7">
    <location>
        <begin position="124"/>
        <end position="223"/>
    </location>
</feature>
<dbReference type="InterPro" id="IPR043128">
    <property type="entry name" value="Rev_trsase/Diguanyl_cyclase"/>
</dbReference>
<dbReference type="GO" id="GO:0000156">
    <property type="term" value="F:phosphorelay response regulator activity"/>
    <property type="evidence" value="ECO:0007669"/>
    <property type="project" value="TreeGrafter"/>
</dbReference>
<dbReference type="AlphaFoldDB" id="A0A2T1DHL2"/>
<evidence type="ECO:0000256" key="1">
    <source>
        <dbReference type="ARBA" id="ARBA00023125"/>
    </source>
</evidence>
<dbReference type="PANTHER" id="PTHR48111:SF15">
    <property type="entry name" value="OMPR SUBFAMILY"/>
    <property type="match status" value="1"/>
</dbReference>
<dbReference type="CDD" id="cd19935">
    <property type="entry name" value="REC_OmpR_CusR-like"/>
    <property type="match status" value="1"/>
</dbReference>
<evidence type="ECO:0000259" key="6">
    <source>
        <dbReference type="PROSITE" id="PS50887"/>
    </source>
</evidence>
<dbReference type="InterPro" id="IPR036388">
    <property type="entry name" value="WH-like_DNA-bd_sf"/>
</dbReference>
<proteinExistence type="predicted"/>
<dbReference type="InterPro" id="IPR011006">
    <property type="entry name" value="CheY-like_superfamily"/>
</dbReference>
<dbReference type="PROSITE" id="PS50887">
    <property type="entry name" value="GGDEF"/>
    <property type="match status" value="1"/>
</dbReference>
<reference evidence="8 9" key="2">
    <citation type="submission" date="2018-03" db="EMBL/GenBank/DDBJ databases">
        <title>The ancient ancestry and fast evolution of plastids.</title>
        <authorList>
            <person name="Moore K.R."/>
            <person name="Magnabosco C."/>
            <person name="Momper L."/>
            <person name="Gold D.A."/>
            <person name="Bosak T."/>
            <person name="Fournier G.P."/>
        </authorList>
    </citation>
    <scope>NUCLEOTIDE SEQUENCE [LARGE SCALE GENOMIC DNA]</scope>
    <source>
        <strain evidence="8 9">ULC007</strain>
    </source>
</reference>
<feature type="compositionally biased region" description="Basic and acidic residues" evidence="4">
    <location>
        <begin position="360"/>
        <end position="373"/>
    </location>
</feature>
<dbReference type="Gene3D" id="6.10.250.690">
    <property type="match status" value="1"/>
</dbReference>
<reference evidence="8 9" key="1">
    <citation type="submission" date="2018-02" db="EMBL/GenBank/DDBJ databases">
        <authorList>
            <person name="Cohen D.B."/>
            <person name="Kent A.D."/>
        </authorList>
    </citation>
    <scope>NUCLEOTIDE SEQUENCE [LARGE SCALE GENOMIC DNA]</scope>
    <source>
        <strain evidence="8 9">ULC007</strain>
    </source>
</reference>
<dbReference type="GO" id="GO:0000976">
    <property type="term" value="F:transcription cis-regulatory region binding"/>
    <property type="evidence" value="ECO:0007669"/>
    <property type="project" value="TreeGrafter"/>
</dbReference>
<dbReference type="Pfam" id="PF00990">
    <property type="entry name" value="GGDEF"/>
    <property type="match status" value="1"/>
</dbReference>
<dbReference type="Pfam" id="PF00486">
    <property type="entry name" value="Trans_reg_C"/>
    <property type="match status" value="1"/>
</dbReference>
<dbReference type="Proteomes" id="UP000238634">
    <property type="component" value="Unassembled WGS sequence"/>
</dbReference>
<dbReference type="Gene3D" id="3.40.50.2300">
    <property type="match status" value="1"/>
</dbReference>
<gene>
    <name evidence="8" type="ORF">C7B65_09950</name>
</gene>
<dbReference type="GO" id="GO:0006355">
    <property type="term" value="P:regulation of DNA-templated transcription"/>
    <property type="evidence" value="ECO:0007669"/>
    <property type="project" value="InterPro"/>
</dbReference>
<feature type="DNA-binding region" description="OmpR/PhoB-type" evidence="3">
    <location>
        <begin position="124"/>
        <end position="223"/>
    </location>
</feature>
<dbReference type="InterPro" id="IPR008207">
    <property type="entry name" value="Sig_transdc_His_kin_Hpt_dom"/>
</dbReference>
<name>A0A2T1DHL2_9CYAN</name>
<sequence length="529" mass="58749">MRILLVEDDQLIAIPLAKALSSQHYVVDLASDGLRGWELAESFSYDLILLDVLLPQLDGISFCQRLRSQGNQTLILLLTAQDSSTHKIKGLDAGADDYVAKPFDLPELLARIRALLRRGGSVLPPLLTWGNLHLNPSTCEVTCETQPLRLTPKEYSLLELLLRNPQRIYSLSALIDHLWSLETPPVEETIRSHVKGLRHKIKLAGVKGDPIETVYGIGYRLRKAEELILPDLKSFDSQTFAAQIEASVDEIWRDIRDQLSQRATVIEQASLALQTNQLSQALRSLAEQNAHKLSGSLGMFGSGEGSRLAQKIEGLLELGVQSDQIQPFCQLVEALRQELHVLDTKQPPALLADDAEDDSQEHSFSSEDSDHTATLKADKQTALRAQSLQDLERALEFAKREARSFCLAILKLDHPQQKVQVRSQIINQCEALLRAHFRADDVISYWGDQTFAIGMGNTPRCVATKRLSDVLKVLLEQVVSEGAYSIDVSFSVGFAEYPPEGADLQALYRSATNNFKQTEAASGDRVLLT</sequence>
<dbReference type="EMBL" id="PVWG01000008">
    <property type="protein sequence ID" value="PSB19972.1"/>
    <property type="molecule type" value="Genomic_DNA"/>
</dbReference>
<dbReference type="CDD" id="cd00383">
    <property type="entry name" value="trans_reg_C"/>
    <property type="match status" value="1"/>
</dbReference>
<dbReference type="InterPro" id="IPR029787">
    <property type="entry name" value="Nucleotide_cyclase"/>
</dbReference>
<comment type="caution">
    <text evidence="8">The sequence shown here is derived from an EMBL/GenBank/DDBJ whole genome shotgun (WGS) entry which is preliminary data.</text>
</comment>
<dbReference type="GO" id="GO:0032993">
    <property type="term" value="C:protein-DNA complex"/>
    <property type="evidence" value="ECO:0007669"/>
    <property type="project" value="TreeGrafter"/>
</dbReference>